<dbReference type="Proteomes" id="UP001498398">
    <property type="component" value="Unassembled WGS sequence"/>
</dbReference>
<feature type="region of interest" description="Disordered" evidence="1">
    <location>
        <begin position="1"/>
        <end position="22"/>
    </location>
</feature>
<reference evidence="2 3" key="1">
    <citation type="submission" date="2024-01" db="EMBL/GenBank/DDBJ databases">
        <title>A draft genome for the cacao thread blight pathogen Marasmiellus scandens.</title>
        <authorList>
            <person name="Baruah I.K."/>
            <person name="Leung J."/>
            <person name="Bukari Y."/>
            <person name="Amoako-Attah I."/>
            <person name="Meinhardt L.W."/>
            <person name="Bailey B.A."/>
            <person name="Cohen S.P."/>
        </authorList>
    </citation>
    <scope>NUCLEOTIDE SEQUENCE [LARGE SCALE GENOMIC DNA]</scope>
    <source>
        <strain evidence="2 3">GH-19</strain>
    </source>
</reference>
<evidence type="ECO:0000256" key="1">
    <source>
        <dbReference type="SAM" id="MobiDB-lite"/>
    </source>
</evidence>
<protein>
    <submittedName>
        <fullName evidence="2">Uncharacterized protein</fullName>
    </submittedName>
</protein>
<feature type="compositionally biased region" description="Polar residues" evidence="1">
    <location>
        <begin position="1"/>
        <end position="12"/>
    </location>
</feature>
<evidence type="ECO:0000313" key="2">
    <source>
        <dbReference type="EMBL" id="KAK7433573.1"/>
    </source>
</evidence>
<proteinExistence type="predicted"/>
<sequence>MGRAHVNTQNVPPTAPALPQSQACTGLDLEPDSTLNPEYPPLLAPECNLASRHGWVIPWLILLINTPVSGWRRAGH</sequence>
<organism evidence="2 3">
    <name type="scientific">Marasmiellus scandens</name>
    <dbReference type="NCBI Taxonomy" id="2682957"/>
    <lineage>
        <taxon>Eukaryota</taxon>
        <taxon>Fungi</taxon>
        <taxon>Dikarya</taxon>
        <taxon>Basidiomycota</taxon>
        <taxon>Agaricomycotina</taxon>
        <taxon>Agaricomycetes</taxon>
        <taxon>Agaricomycetidae</taxon>
        <taxon>Agaricales</taxon>
        <taxon>Marasmiineae</taxon>
        <taxon>Omphalotaceae</taxon>
        <taxon>Marasmiellus</taxon>
    </lineage>
</organism>
<gene>
    <name evidence="2" type="ORF">VKT23_020706</name>
</gene>
<accession>A0ABR1IM88</accession>
<comment type="caution">
    <text evidence="2">The sequence shown here is derived from an EMBL/GenBank/DDBJ whole genome shotgun (WGS) entry which is preliminary data.</text>
</comment>
<name>A0ABR1IM88_9AGAR</name>
<keyword evidence="3" id="KW-1185">Reference proteome</keyword>
<dbReference type="EMBL" id="JBANRG010000150">
    <property type="protein sequence ID" value="KAK7433573.1"/>
    <property type="molecule type" value="Genomic_DNA"/>
</dbReference>
<evidence type="ECO:0000313" key="3">
    <source>
        <dbReference type="Proteomes" id="UP001498398"/>
    </source>
</evidence>